<dbReference type="GeneID" id="14406827"/>
<dbReference type="KEGG" id="mhz:Metho_1018"/>
<evidence type="ECO:0000313" key="2">
    <source>
        <dbReference type="EMBL" id="AGB49256.1"/>
    </source>
</evidence>
<dbReference type="EMBL" id="CP003362">
    <property type="protein sequence ID" value="AGB49256.1"/>
    <property type="molecule type" value="Genomic_DNA"/>
</dbReference>
<accession>L0KVU4</accession>
<evidence type="ECO:0000313" key="3">
    <source>
        <dbReference type="Proteomes" id="UP000010866"/>
    </source>
</evidence>
<feature type="region of interest" description="Disordered" evidence="1">
    <location>
        <begin position="1"/>
        <end position="33"/>
    </location>
</feature>
<feature type="compositionally biased region" description="Polar residues" evidence="1">
    <location>
        <begin position="18"/>
        <end position="28"/>
    </location>
</feature>
<keyword evidence="3" id="KW-1185">Reference proteome</keyword>
<protein>
    <submittedName>
        <fullName evidence="2">Uncharacterized protein</fullName>
    </submittedName>
</protein>
<dbReference type="OrthoDB" id="121261at2157"/>
<reference evidence="3" key="1">
    <citation type="submission" date="2012-02" db="EMBL/GenBank/DDBJ databases">
        <title>Complete sequence of chromosome of Methanomethylovorans hollandica DSM 15978.</title>
        <authorList>
            <person name="Lucas S."/>
            <person name="Copeland A."/>
            <person name="Lapidus A."/>
            <person name="Glavina del Rio T."/>
            <person name="Dalin E."/>
            <person name="Tice H."/>
            <person name="Bruce D."/>
            <person name="Goodwin L."/>
            <person name="Pitluck S."/>
            <person name="Peters L."/>
            <person name="Mikhailova N."/>
            <person name="Held B."/>
            <person name="Kyrpides N."/>
            <person name="Mavromatis K."/>
            <person name="Ivanova N."/>
            <person name="Brettin T."/>
            <person name="Detter J.C."/>
            <person name="Han C."/>
            <person name="Larimer F."/>
            <person name="Land M."/>
            <person name="Hauser L."/>
            <person name="Markowitz V."/>
            <person name="Cheng J.-F."/>
            <person name="Hugenholtz P."/>
            <person name="Woyke T."/>
            <person name="Wu D."/>
            <person name="Spring S."/>
            <person name="Schroeder M."/>
            <person name="Brambilla E."/>
            <person name="Klenk H.-P."/>
            <person name="Eisen J.A."/>
        </authorList>
    </citation>
    <scope>NUCLEOTIDE SEQUENCE [LARGE SCALE GENOMIC DNA]</scope>
    <source>
        <strain evidence="3">DSM 15978 / NBRC 107637 / DMS1</strain>
    </source>
</reference>
<dbReference type="Proteomes" id="UP000010866">
    <property type="component" value="Chromosome"/>
</dbReference>
<name>L0KVU4_METHD</name>
<gene>
    <name evidence="2" type="ordered locus">Metho_1018</name>
</gene>
<dbReference type="AlphaFoldDB" id="L0KVU4"/>
<evidence type="ECO:0000256" key="1">
    <source>
        <dbReference type="SAM" id="MobiDB-lite"/>
    </source>
</evidence>
<dbReference type="HOGENOM" id="CLU_2340178_0_0_2"/>
<sequence length="97" mass="10662">MSKIPKSNVRSSFPEKIGTQSACNNSMGLSPDEQSKHIEELARKATTHAANDALKNGRAITIQQGNAIVRKFPDGRVEVIKTLENAFVVPKKLVYKL</sequence>
<proteinExistence type="predicted"/>
<dbReference type="RefSeq" id="WP_015324423.1">
    <property type="nucleotide sequence ID" value="NC_019977.1"/>
</dbReference>
<organism evidence="2 3">
    <name type="scientific">Methanomethylovorans hollandica (strain DSM 15978 / NBRC 107637 / DMS1)</name>
    <dbReference type="NCBI Taxonomy" id="867904"/>
    <lineage>
        <taxon>Archaea</taxon>
        <taxon>Methanobacteriati</taxon>
        <taxon>Methanobacteriota</taxon>
        <taxon>Stenosarchaea group</taxon>
        <taxon>Methanomicrobia</taxon>
        <taxon>Methanosarcinales</taxon>
        <taxon>Methanosarcinaceae</taxon>
        <taxon>Methanomethylovorans</taxon>
    </lineage>
</organism>